<feature type="domain" description="Rab-GAP TBC" evidence="3">
    <location>
        <begin position="393"/>
        <end position="603"/>
    </location>
</feature>
<dbReference type="Gene3D" id="1.10.472.80">
    <property type="entry name" value="Ypt/Rab-GAP domain of gyp1p, domain 3"/>
    <property type="match status" value="1"/>
</dbReference>
<gene>
    <name evidence="4" type="primary">TBC1D14</name>
</gene>
<dbReference type="PANTHER" id="PTHR47219:SF21">
    <property type="entry name" value="TBC1 DOMAIN FAMILY MEMBER 14"/>
    <property type="match status" value="1"/>
</dbReference>
<keyword evidence="5" id="KW-1185">Reference proteome</keyword>
<dbReference type="InterPro" id="IPR000195">
    <property type="entry name" value="Rab-GAP-TBC_dom"/>
</dbReference>
<dbReference type="FunFam" id="1.10.10.750:FF:000005">
    <property type="entry name" value="TBC1 domain family member 14"/>
    <property type="match status" value="1"/>
</dbReference>
<organism evidence="4 5">
    <name type="scientific">Leptobrachium leishanense</name>
    <name type="common">Leishan spiny toad</name>
    <dbReference type="NCBI Taxonomy" id="445787"/>
    <lineage>
        <taxon>Eukaryota</taxon>
        <taxon>Metazoa</taxon>
        <taxon>Chordata</taxon>
        <taxon>Craniata</taxon>
        <taxon>Vertebrata</taxon>
        <taxon>Euteleostomi</taxon>
        <taxon>Amphibia</taxon>
        <taxon>Batrachia</taxon>
        <taxon>Anura</taxon>
        <taxon>Pelobatoidea</taxon>
        <taxon>Megophryidae</taxon>
        <taxon>Leptobrachium</taxon>
    </lineage>
</organism>
<dbReference type="FunFam" id="1.10.8.270:FF:000008">
    <property type="entry name" value="Putative TBC1 domain family member 14"/>
    <property type="match status" value="1"/>
</dbReference>
<dbReference type="Ensembl" id="ENSLLET00000005093.1">
    <property type="protein sequence ID" value="ENSLLEP00000004878.1"/>
    <property type="gene ID" value="ENSLLEG00000003124.1"/>
</dbReference>
<dbReference type="Pfam" id="PF00566">
    <property type="entry name" value="RabGAP-TBC"/>
    <property type="match status" value="1"/>
</dbReference>
<dbReference type="PANTHER" id="PTHR47219">
    <property type="entry name" value="RAB GTPASE-ACTIVATING PROTEIN 1-LIKE"/>
    <property type="match status" value="1"/>
</dbReference>
<dbReference type="PROSITE" id="PS50086">
    <property type="entry name" value="TBC_RABGAP"/>
    <property type="match status" value="1"/>
</dbReference>
<dbReference type="GO" id="GO:0005096">
    <property type="term" value="F:GTPase activator activity"/>
    <property type="evidence" value="ECO:0007669"/>
    <property type="project" value="TreeGrafter"/>
</dbReference>
<dbReference type="GeneTree" id="ENSGT00940000157250"/>
<dbReference type="SUPFAM" id="SSF47923">
    <property type="entry name" value="Ypt/Rab-GAP domain of gyp1p"/>
    <property type="match status" value="2"/>
</dbReference>
<feature type="region of interest" description="Disordered" evidence="2">
    <location>
        <begin position="246"/>
        <end position="292"/>
    </location>
</feature>
<name>A0A8C5P8M0_9ANUR</name>
<evidence type="ECO:0000256" key="1">
    <source>
        <dbReference type="SAM" id="Coils"/>
    </source>
</evidence>
<evidence type="ECO:0000259" key="3">
    <source>
        <dbReference type="PROSITE" id="PS50086"/>
    </source>
</evidence>
<dbReference type="FunFam" id="1.10.472.80:FF:000006">
    <property type="entry name" value="TBC1 domain family member 14"/>
    <property type="match status" value="1"/>
</dbReference>
<dbReference type="InterPro" id="IPR035969">
    <property type="entry name" value="Rab-GAP_TBC_sf"/>
</dbReference>
<dbReference type="InterPro" id="IPR050302">
    <property type="entry name" value="Rab_GAP_TBC_domain"/>
</dbReference>
<dbReference type="GO" id="GO:0005773">
    <property type="term" value="C:vacuole"/>
    <property type="evidence" value="ECO:0007669"/>
    <property type="project" value="UniProtKB-ARBA"/>
</dbReference>
<evidence type="ECO:0000313" key="5">
    <source>
        <dbReference type="Proteomes" id="UP000694569"/>
    </source>
</evidence>
<feature type="region of interest" description="Disordered" evidence="2">
    <location>
        <begin position="80"/>
        <end position="109"/>
    </location>
</feature>
<evidence type="ECO:0000256" key="2">
    <source>
        <dbReference type="SAM" id="MobiDB-lite"/>
    </source>
</evidence>
<dbReference type="GO" id="GO:0016192">
    <property type="term" value="P:vesicle-mediated transport"/>
    <property type="evidence" value="ECO:0007669"/>
    <property type="project" value="UniProtKB-ARBA"/>
</dbReference>
<dbReference type="SMART" id="SM00164">
    <property type="entry name" value="TBC"/>
    <property type="match status" value="1"/>
</dbReference>
<accession>A0A8C5P8M0</accession>
<feature type="coiled-coil region" evidence="1">
    <location>
        <begin position="320"/>
        <end position="362"/>
    </location>
</feature>
<dbReference type="GO" id="GO:0031267">
    <property type="term" value="F:small GTPase binding"/>
    <property type="evidence" value="ECO:0007669"/>
    <property type="project" value="TreeGrafter"/>
</dbReference>
<reference evidence="4" key="2">
    <citation type="submission" date="2025-09" db="UniProtKB">
        <authorList>
            <consortium name="Ensembl"/>
        </authorList>
    </citation>
    <scope>IDENTIFICATION</scope>
</reference>
<reference evidence="4" key="1">
    <citation type="submission" date="2025-08" db="UniProtKB">
        <authorList>
            <consortium name="Ensembl"/>
        </authorList>
    </citation>
    <scope>IDENTIFICATION</scope>
</reference>
<evidence type="ECO:0000313" key="4">
    <source>
        <dbReference type="Ensembl" id="ENSLLEP00000004878.1"/>
    </source>
</evidence>
<protein>
    <submittedName>
        <fullName evidence="4">TBC1 domain family member 14</fullName>
    </submittedName>
</protein>
<dbReference type="OrthoDB" id="294251at2759"/>
<proteinExistence type="predicted"/>
<dbReference type="Proteomes" id="UP000694569">
    <property type="component" value="Unplaced"/>
</dbReference>
<dbReference type="GO" id="GO:0031410">
    <property type="term" value="C:cytoplasmic vesicle"/>
    <property type="evidence" value="ECO:0007669"/>
    <property type="project" value="UniProtKB-ARBA"/>
</dbReference>
<keyword evidence="1" id="KW-0175">Coiled coil</keyword>
<dbReference type="Gene3D" id="1.10.8.270">
    <property type="entry name" value="putative rabgap domain of human tbc1 domain family member 14 like domains"/>
    <property type="match status" value="1"/>
</dbReference>
<dbReference type="AlphaFoldDB" id="A0A8C5P8M0"/>
<dbReference type="Gene3D" id="1.10.10.750">
    <property type="entry name" value="Ypt/Rab-GAP domain of gyp1p, domain 1"/>
    <property type="match status" value="1"/>
</dbReference>
<sequence length="668" mass="75317">MTKSLSTDIKNIGFIEVQDIKVEGDVSSLGKWNRKTSQSFVLPDFKSGHPFSNIKENHRVTSVDSGIPTLEIADPEPVHCSNHSAKGNGADERPFQSSKSIPLCGASSPRSSEPEHVVWKSSTFPRSGYDTAKLYSPTSLNRSDDISDCSVSSLSTEFSTTLSVSNEDIVDFLVTSNSSAIVTLENDEAQFSDVTLNSSKDNDDSNLKGSFPGTDVDNKAKILGPISNFFNRNIFARRKSAQLEKPSDPGFKLFGKFPHRDARHSSAGLTSKEYEERLGRASKSPSSPKQNVRKSLVFEPLSTTALILEDRPANLPAKSAEEAQKHRQEYEEMVAQAKRREFKEAQRRKKQLEERCKLEESIGNAAVTWNNEILPHWETISCSRKVRDMWWQGIPPSVRGKVWSLAIGNELNITHELYDICLSRAKDKWKSLSMGGSDVENEDTGLPAADREASLELIKLDISRTFPSLCIFQKGGPYHDMLHSILGAYTCYRPDVGYVQGMSFIAAVLILNLDTPDAFIAFSNLLNKPCQMAFFRVDHGLMLTYFAAFEVFFEENLPRLFAHFKKYNLTPDIYLIDWIFTLYSKSLPLDLACRVWDVFCRDGEEFLFRTALGILRLFEDILTRMDFIHIAQFLTKLPEDLTAEDLFTSIASIQMQSRNKKWAQVRLL</sequence>